<comment type="caution">
    <text evidence="1">The sequence shown here is derived from an EMBL/GenBank/DDBJ whole genome shotgun (WGS) entry which is preliminary data.</text>
</comment>
<reference evidence="1" key="1">
    <citation type="submission" date="2021-03" db="EMBL/GenBank/DDBJ databases">
        <title>Draft genome sequence of rust myrtle Austropuccinia psidii MF-1, a brazilian biotype.</title>
        <authorList>
            <person name="Quecine M.C."/>
            <person name="Pachon D.M.R."/>
            <person name="Bonatelli M.L."/>
            <person name="Correr F.H."/>
            <person name="Franceschini L.M."/>
            <person name="Leite T.F."/>
            <person name="Margarido G.R.A."/>
            <person name="Almeida C.A."/>
            <person name="Ferrarezi J.A."/>
            <person name="Labate C.A."/>
        </authorList>
    </citation>
    <scope>NUCLEOTIDE SEQUENCE</scope>
    <source>
        <strain evidence="1">MF-1</strain>
    </source>
</reference>
<accession>A0A9Q3E601</accession>
<dbReference type="EMBL" id="AVOT02023918">
    <property type="protein sequence ID" value="MBW0514282.1"/>
    <property type="molecule type" value="Genomic_DNA"/>
</dbReference>
<proteinExistence type="predicted"/>
<organism evidence="1 2">
    <name type="scientific">Austropuccinia psidii MF-1</name>
    <dbReference type="NCBI Taxonomy" id="1389203"/>
    <lineage>
        <taxon>Eukaryota</taxon>
        <taxon>Fungi</taxon>
        <taxon>Dikarya</taxon>
        <taxon>Basidiomycota</taxon>
        <taxon>Pucciniomycotina</taxon>
        <taxon>Pucciniomycetes</taxon>
        <taxon>Pucciniales</taxon>
        <taxon>Sphaerophragmiaceae</taxon>
        <taxon>Austropuccinia</taxon>
    </lineage>
</organism>
<dbReference type="AlphaFoldDB" id="A0A9Q3E601"/>
<evidence type="ECO:0000313" key="2">
    <source>
        <dbReference type="Proteomes" id="UP000765509"/>
    </source>
</evidence>
<name>A0A9Q3E601_9BASI</name>
<sequence>MSIEDQVNLNSYANTFISSQFFFSRFKYLWNPHIQSVSAASTGFYLILVLRSPPFKVGQYCHNHKECPSSIGVAEIPTWDHAGAYWPHHIFMANLASSGALWHFGHITLPWPLMASGHILPSLSSLANSSISPTPRSLSLFLGLGVS</sequence>
<dbReference type="Proteomes" id="UP000765509">
    <property type="component" value="Unassembled WGS sequence"/>
</dbReference>
<evidence type="ECO:0000313" key="1">
    <source>
        <dbReference type="EMBL" id="MBW0514282.1"/>
    </source>
</evidence>
<keyword evidence="2" id="KW-1185">Reference proteome</keyword>
<protein>
    <submittedName>
        <fullName evidence="1">Uncharacterized protein</fullName>
    </submittedName>
</protein>
<gene>
    <name evidence="1" type="ORF">O181_053997</name>
</gene>